<sequence>MNTRMVNENFISTLTYIGKCKDPLASKERWIDLSGLEEKEAIAIREIESIGVGVTAEAQKVFNDLSKTKIESIGVGVAAEAPKSFDAFSKTYPIEQDLVVEILPVPVMRARDIIVAANMALKKKIFAQKISRATNGAYFLMDEKMRKVAVFKPEEEEDGCSRKGEKANREVAAYLLDFPKDSEEDGFGGVPPTTMVRCMDFKGDREKRWAKGSLQQFIPNKKWYVHGERSDAIFSIQDFQKMTLLDIRYGNTDRNQDNILNKEGKLIPIDHGECFPTEFDRYRLDWTVWEMAEIPYLTEMVEYVKTLDVDKDLEILRTNGIELGGRAVFVFRVQHMVLKLGVLGGNVPKDIGHLLTHPLSGGTSESLGTLFHKCMTRNPTDAFCSGLERNVYYAGKSRALVLVLPQRRRRSSMLSLRRKDLLLLLRIFLLPVQWVNKDILVSGKVRIRSPYHDDCVTGGTATARNQIKAVVSLNTKVLNVLSCISL</sequence>
<evidence type="ECO:0000256" key="1">
    <source>
        <dbReference type="ARBA" id="ARBA00008941"/>
    </source>
</evidence>
<dbReference type="EMBL" id="LS974626">
    <property type="protein sequence ID" value="CAG7908837.1"/>
    <property type="molecule type" value="Genomic_DNA"/>
</dbReference>
<dbReference type="InterPro" id="IPR000403">
    <property type="entry name" value="PI3/4_kinase_cat_dom"/>
</dbReference>
<gene>
    <name evidence="8" type="ORF">BRAPAZ1V2_A10P00830.2</name>
</gene>
<comment type="similarity">
    <text evidence="1">Belongs to the PI3/PI4-kinase family. Type II PI4K subfamily.</text>
</comment>
<dbReference type="Gramene" id="A10p00830.2_BraZ1">
    <property type="protein sequence ID" value="A10p00830.2_BraZ1.CDS"/>
    <property type="gene ID" value="A10g00830.2_BraZ1"/>
</dbReference>
<keyword evidence="6" id="KW-0067">ATP-binding</keyword>
<name>A0A8D9I1V5_BRACM</name>
<evidence type="ECO:0000256" key="3">
    <source>
        <dbReference type="ARBA" id="ARBA00022679"/>
    </source>
</evidence>
<evidence type="ECO:0000259" key="7">
    <source>
        <dbReference type="PROSITE" id="PS52001"/>
    </source>
</evidence>
<evidence type="ECO:0000256" key="2">
    <source>
        <dbReference type="ARBA" id="ARBA00012169"/>
    </source>
</evidence>
<keyword evidence="5" id="KW-0418">Kinase</keyword>
<evidence type="ECO:0000256" key="4">
    <source>
        <dbReference type="ARBA" id="ARBA00022741"/>
    </source>
</evidence>
<proteinExistence type="inferred from homology"/>
<dbReference type="GO" id="GO:0005524">
    <property type="term" value="F:ATP binding"/>
    <property type="evidence" value="ECO:0007669"/>
    <property type="project" value="UniProtKB-KW"/>
</dbReference>
<reference evidence="8 9" key="1">
    <citation type="submission" date="2021-07" db="EMBL/GenBank/DDBJ databases">
        <authorList>
            <consortium name="Genoscope - CEA"/>
            <person name="William W."/>
        </authorList>
    </citation>
    <scope>NUCLEOTIDE SEQUENCE [LARGE SCALE GENOMIC DNA]</scope>
</reference>
<dbReference type="AlphaFoldDB" id="A0A8D9I1V5"/>
<dbReference type="PANTHER" id="PTHR45800:SF4">
    <property type="entry name" value="PHOSPHATIDYLINOSITOL 4-KINASE GAMMA 3"/>
    <property type="match status" value="1"/>
</dbReference>
<evidence type="ECO:0000313" key="8">
    <source>
        <dbReference type="EMBL" id="CAG7908837.1"/>
    </source>
</evidence>
<dbReference type="Pfam" id="PF00454">
    <property type="entry name" value="PI3_PI4_kinase"/>
    <property type="match status" value="1"/>
</dbReference>
<evidence type="ECO:0000256" key="6">
    <source>
        <dbReference type="ARBA" id="ARBA00022840"/>
    </source>
</evidence>
<evidence type="ECO:0000256" key="5">
    <source>
        <dbReference type="ARBA" id="ARBA00022777"/>
    </source>
</evidence>
<dbReference type="InterPro" id="IPR044571">
    <property type="entry name" value="P4KG1-8"/>
</dbReference>
<dbReference type="EC" id="2.7.1.67" evidence="2"/>
<dbReference type="InterPro" id="IPR047574">
    <property type="entry name" value="AD"/>
</dbReference>
<dbReference type="GO" id="GO:0004430">
    <property type="term" value="F:1-phosphatidylinositol 4-kinase activity"/>
    <property type="evidence" value="ECO:0007669"/>
    <property type="project" value="UniProtKB-EC"/>
</dbReference>
<dbReference type="PROSITE" id="PS52001">
    <property type="entry name" value="AD"/>
    <property type="match status" value="1"/>
</dbReference>
<dbReference type="PANTHER" id="PTHR45800">
    <property type="entry name" value="PHOSPHATIDYLINOSITOL 4-KINASE GAMMA"/>
    <property type="match status" value="1"/>
</dbReference>
<accession>A0A8D9I1V5</accession>
<keyword evidence="4" id="KW-0547">Nucleotide-binding</keyword>
<organism evidence="8 9">
    <name type="scientific">Brassica campestris</name>
    <name type="common">Field mustard</name>
    <dbReference type="NCBI Taxonomy" id="3711"/>
    <lineage>
        <taxon>Eukaryota</taxon>
        <taxon>Viridiplantae</taxon>
        <taxon>Streptophyta</taxon>
        <taxon>Embryophyta</taxon>
        <taxon>Tracheophyta</taxon>
        <taxon>Spermatophyta</taxon>
        <taxon>Magnoliopsida</taxon>
        <taxon>eudicotyledons</taxon>
        <taxon>Gunneridae</taxon>
        <taxon>Pentapetalae</taxon>
        <taxon>rosids</taxon>
        <taxon>malvids</taxon>
        <taxon>Brassicales</taxon>
        <taxon>Brassicaceae</taxon>
        <taxon>Brassiceae</taxon>
        <taxon>Brassica</taxon>
    </lineage>
</organism>
<dbReference type="Proteomes" id="UP000694005">
    <property type="component" value="Chromosome A10"/>
</dbReference>
<protein>
    <recommendedName>
        <fullName evidence="2">1-phosphatidylinositol 4-kinase</fullName>
        <ecNumber evidence="2">2.7.1.67</ecNumber>
    </recommendedName>
</protein>
<feature type="domain" description="AD" evidence="7">
    <location>
        <begin position="385"/>
        <end position="479"/>
    </location>
</feature>
<keyword evidence="3" id="KW-0808">Transferase</keyword>
<evidence type="ECO:0000313" key="9">
    <source>
        <dbReference type="Proteomes" id="UP000694005"/>
    </source>
</evidence>